<keyword evidence="2" id="KW-1185">Reference proteome</keyword>
<protein>
    <submittedName>
        <fullName evidence="1">Uncharacterized protein</fullName>
    </submittedName>
</protein>
<organism evidence="1 2">
    <name type="scientific">Chenopodium quinoa</name>
    <name type="common">Quinoa</name>
    <dbReference type="NCBI Taxonomy" id="63459"/>
    <lineage>
        <taxon>Eukaryota</taxon>
        <taxon>Viridiplantae</taxon>
        <taxon>Streptophyta</taxon>
        <taxon>Embryophyta</taxon>
        <taxon>Tracheophyta</taxon>
        <taxon>Spermatophyta</taxon>
        <taxon>Magnoliopsida</taxon>
        <taxon>eudicotyledons</taxon>
        <taxon>Gunneridae</taxon>
        <taxon>Pentapetalae</taxon>
        <taxon>Caryophyllales</taxon>
        <taxon>Chenopodiaceae</taxon>
        <taxon>Chenopodioideae</taxon>
        <taxon>Atripliceae</taxon>
        <taxon>Chenopodium</taxon>
    </lineage>
</organism>
<dbReference type="EnsemblPlants" id="AUR62008594-RA">
    <property type="protein sequence ID" value="AUR62008594-RA:cds"/>
    <property type="gene ID" value="AUR62008594"/>
</dbReference>
<evidence type="ECO:0000313" key="2">
    <source>
        <dbReference type="Proteomes" id="UP000596660"/>
    </source>
</evidence>
<dbReference type="Proteomes" id="UP000596660">
    <property type="component" value="Unplaced"/>
</dbReference>
<dbReference type="Gramene" id="AUR62008594-RA">
    <property type="protein sequence ID" value="AUR62008594-RA:cds"/>
    <property type="gene ID" value="AUR62008594"/>
</dbReference>
<proteinExistence type="predicted"/>
<sequence length="579" mass="65058">MAEQLEESWKEKAITRKEETGSGRALVWVSRLPEKLLKEIHDSDQSISDDDDEEEQGRKWSENCVSLAGTSDCKKVYASYGDLRAKIFHIHTLQSKELPEVEYICGRQLNIYLNELRDSGFLSEDEVEAPDFYKRNLGCENNVECDSIIIKAGGSTCDPNERTSSVKKGRNIFSKSIKEGNNVSEMLDLYTKGNEKQYEPCTSSEVDKEARRMDQLSERARWSTCHPFNSKNKNLGGRCKIKKKSSSLQLQKQADLRSVWKDKDLNSSSDDEILDKAEPSGYQPIDKICPVLLGGSDAGTSSLALPLEAAIEHDNHRRSMAELLDNLQGNTSNPIFKPKKGSRRKGRGKCTVIRSMTLLGKDLVSDEDPCEVMHSGSSTDNEDNAQNLALAIVESGRKSMADKFQEAFDCASVVDKRPSFTTLKQSSTGLFGRLQHIMQHQKEQDGDFLKKVQNEVWPKDEARCIDVKILSRFFDAKLSVCSCSLIENEESSLQNPQPQQENFGKIWTIIFNSRVCGDVNLEVGNLIRIYPPWLEVTSTKLILCGFASEVGLFKCSLEGIVLQRRKALGLAIKKFPTLR</sequence>
<accession>A0A803L9Q5</accession>
<reference evidence="1" key="2">
    <citation type="submission" date="2021-03" db="UniProtKB">
        <authorList>
            <consortium name="EnsemblPlants"/>
        </authorList>
    </citation>
    <scope>IDENTIFICATION</scope>
</reference>
<name>A0A803L9Q5_CHEQI</name>
<evidence type="ECO:0000313" key="1">
    <source>
        <dbReference type="EnsemblPlants" id="AUR62008594-RA:cds"/>
    </source>
</evidence>
<reference evidence="1" key="1">
    <citation type="journal article" date="2017" name="Nature">
        <title>The genome of Chenopodium quinoa.</title>
        <authorList>
            <person name="Jarvis D.E."/>
            <person name="Ho Y.S."/>
            <person name="Lightfoot D.J."/>
            <person name="Schmoeckel S.M."/>
            <person name="Li B."/>
            <person name="Borm T.J.A."/>
            <person name="Ohyanagi H."/>
            <person name="Mineta K."/>
            <person name="Michell C.T."/>
            <person name="Saber N."/>
            <person name="Kharbatia N.M."/>
            <person name="Rupper R.R."/>
            <person name="Sharp A.R."/>
            <person name="Dally N."/>
            <person name="Boughton B.A."/>
            <person name="Woo Y.H."/>
            <person name="Gao G."/>
            <person name="Schijlen E.G.W.M."/>
            <person name="Guo X."/>
            <person name="Momin A.A."/>
            <person name="Negrao S."/>
            <person name="Al-Babili S."/>
            <person name="Gehring C."/>
            <person name="Roessner U."/>
            <person name="Jung C."/>
            <person name="Murphy K."/>
            <person name="Arold S.T."/>
            <person name="Gojobori T."/>
            <person name="van der Linden C.G."/>
            <person name="van Loo E.N."/>
            <person name="Jellen E.N."/>
            <person name="Maughan P.J."/>
            <person name="Tester M."/>
        </authorList>
    </citation>
    <scope>NUCLEOTIDE SEQUENCE [LARGE SCALE GENOMIC DNA]</scope>
    <source>
        <strain evidence="1">cv. PI 614886</strain>
    </source>
</reference>
<dbReference type="PANTHER" id="PTHR35686">
    <property type="entry name" value="KINETOCHORE PROTEIN"/>
    <property type="match status" value="1"/>
</dbReference>
<dbReference type="PANTHER" id="PTHR35686:SF1">
    <property type="entry name" value="KINETOCHORE PROTEIN"/>
    <property type="match status" value="1"/>
</dbReference>
<dbReference type="AlphaFoldDB" id="A0A803L9Q5"/>